<dbReference type="PROSITE" id="PS00211">
    <property type="entry name" value="ABC_TRANSPORTER_1"/>
    <property type="match status" value="2"/>
</dbReference>
<feature type="transmembrane region" description="Helical" evidence="11">
    <location>
        <begin position="228"/>
        <end position="244"/>
    </location>
</feature>
<dbReference type="CDD" id="cd18604">
    <property type="entry name" value="ABC_6TM_VMR1_D2_like"/>
    <property type="match status" value="1"/>
</dbReference>
<dbReference type="CDD" id="cd03250">
    <property type="entry name" value="ABCC_MRP_domain1"/>
    <property type="match status" value="1"/>
</dbReference>
<keyword evidence="5" id="KW-0547">Nucleotide-binding</keyword>
<dbReference type="InterPro" id="IPR011527">
    <property type="entry name" value="ABC1_TM_dom"/>
</dbReference>
<feature type="transmembrane region" description="Helical" evidence="11">
    <location>
        <begin position="1287"/>
        <end position="1303"/>
    </location>
</feature>
<feature type="domain" description="ABC transmembrane type-1" evidence="13">
    <location>
        <begin position="343"/>
        <end position="653"/>
    </location>
</feature>
<feature type="domain" description="ABC transmembrane type-1" evidence="13">
    <location>
        <begin position="1096"/>
        <end position="1337"/>
    </location>
</feature>
<keyword evidence="6" id="KW-0067">ATP-binding</keyword>
<dbReference type="GO" id="GO:0000329">
    <property type="term" value="C:fungal-type vacuole membrane"/>
    <property type="evidence" value="ECO:0007669"/>
    <property type="project" value="TreeGrafter"/>
</dbReference>
<keyword evidence="2" id="KW-0813">Transport</keyword>
<feature type="transmembrane region" description="Helical" evidence="11">
    <location>
        <begin position="514"/>
        <end position="533"/>
    </location>
</feature>
<feature type="transmembrane region" description="Helical" evidence="11">
    <location>
        <begin position="375"/>
        <end position="399"/>
    </location>
</feature>
<evidence type="ECO:0000256" key="10">
    <source>
        <dbReference type="SAM" id="MobiDB-lite"/>
    </source>
</evidence>
<dbReference type="SUPFAM" id="SSF90123">
    <property type="entry name" value="ABC transporter transmembrane region"/>
    <property type="match status" value="2"/>
</dbReference>
<feature type="transmembrane region" description="Helical" evidence="11">
    <location>
        <begin position="328"/>
        <end position="355"/>
    </location>
</feature>
<dbReference type="Gene3D" id="3.40.50.300">
    <property type="entry name" value="P-loop containing nucleotide triphosphate hydrolases"/>
    <property type="match status" value="2"/>
</dbReference>
<evidence type="ECO:0000256" key="3">
    <source>
        <dbReference type="ARBA" id="ARBA00022692"/>
    </source>
</evidence>
<evidence type="ECO:0000256" key="9">
    <source>
        <dbReference type="ARBA" id="ARBA00023180"/>
    </source>
</evidence>
<dbReference type="PROSITE" id="PS50893">
    <property type="entry name" value="ABC_TRANSPORTER_2"/>
    <property type="match status" value="2"/>
</dbReference>
<evidence type="ECO:0000256" key="7">
    <source>
        <dbReference type="ARBA" id="ARBA00022989"/>
    </source>
</evidence>
<comment type="subcellular location">
    <subcellularLocation>
        <location evidence="1">Membrane</location>
        <topology evidence="1">Multi-pass membrane protein</topology>
    </subcellularLocation>
</comment>
<gene>
    <name evidence="14" type="ORF">g1227</name>
</gene>
<dbReference type="GO" id="GO:0140359">
    <property type="term" value="F:ABC-type transporter activity"/>
    <property type="evidence" value="ECO:0007669"/>
    <property type="project" value="InterPro"/>
</dbReference>
<keyword evidence="8 11" id="KW-0472">Membrane</keyword>
<feature type="transmembrane region" description="Helical" evidence="11">
    <location>
        <begin position="32"/>
        <end position="51"/>
    </location>
</feature>
<accession>A0A5P8N8S7</accession>
<dbReference type="InterPro" id="IPR050173">
    <property type="entry name" value="ABC_transporter_C-like"/>
</dbReference>
<feature type="transmembrane region" description="Helical" evidence="11">
    <location>
        <begin position="1094"/>
        <end position="1123"/>
    </location>
</feature>
<dbReference type="CDD" id="cd18596">
    <property type="entry name" value="ABC_6TM_VMR1_D1_like"/>
    <property type="match status" value="1"/>
</dbReference>
<evidence type="ECO:0000256" key="1">
    <source>
        <dbReference type="ARBA" id="ARBA00004141"/>
    </source>
</evidence>
<dbReference type="GO" id="GO:0016887">
    <property type="term" value="F:ATP hydrolysis activity"/>
    <property type="evidence" value="ECO:0007669"/>
    <property type="project" value="InterPro"/>
</dbReference>
<dbReference type="Pfam" id="PF00664">
    <property type="entry name" value="ABC_membrane"/>
    <property type="match status" value="2"/>
</dbReference>
<sequence>MSELDIKLGRCPKLWNFDDLTPCGRILYFDTYWPALLLSISLIVIILKGFINYKNYKNSSNGSKETDPLLADEPLNQENYTDDFASEQFTNEIKKRHFDTASLPAIKISGEPHGRFQYIPRSKFEKFRVIFECLCILSQIVTYSHGYYLTDNTYTQQASIINITLWVWLLLLTTIRIANLNDTHKTLLKVVPNLWVNNFVIYLFLWFSNFMLIRSALAGNTGVFKSNYIIEFILITLNFVNLLTSKIGYRCPSLYISDEKRLAAPEPLASLFTLTTFSWVDPLIWKSHLEVLKQEQVWDLSVDDFSYYIVKSFKNFSKTRQFKFKYRLMLYFLPFILLQCAWAIVESFIVFAPTILLKRILEFVEDRSTGSLSLAWFYVFIMFFSKILSVLASGQALFLGRRVCVRLKSVVIGEIYGKALRRKISTASKAADLADAGLEEEADAKKTEVETTEGEEEKDGDDSEKTSANLGAIINLMAVDAFKISEVSAYLHAFVGALSMTCISIYLLWVLLGWSALIGAASVIAVSPLNFFLSKIVGEYTKKMLAVTDRRIQKLNETLQSIRIIKFFAWESKFEEQILKIRNEELSYLRKRCLAWACSAGVFFIAPSIVTCVSFSCYIFIEGKTLTTPIAFTALSLFSLLRGPLDQLSDMLSWIIQSKVSLDRVQDFLDEDETTKYEQLTRNSKNNGKIGFKDASFSWGTSTSNDFKLKNLNVDFQRGKLNVIIGPTGSGKTSLLMALLGEMENIGGEVYLPGFLPREDLEVDADGLTESVAYCSQAAWLLNDSIKNNIIFGSRFNKDRYKRVVDACGLTRDFEILKAGDQTEIGEKGITLSGGQKQRVSLARALYSNSRHVLLDDCLSAVDSHTALHIYDNCISGPLMENRTVLLVSHNVALTIKSAVWVVIMDNGKISKQGTPDELYDAGALGNDDMIKTSIMGSRNVSSLNLKGKTGKVAIDAIKQKLDSVIKDDVSPTEAEEEELENLKKGKLIQDEAKSDGSVSLVVYSWFFQMLGGLLAMGGLFALFGFSQAVDVGKSYWIRAWAQAIDKTHIGAITTLVANSAFGELASKQLTVLSLKFYYARSELEILKERDPSVYYITVYAILGIVYTVVSCMRIIYSFFLGIRTSKRIFKRVLHSVLRSKLRFFDSTPIGRIMNRFSKDIEALDQDLIPCAEGFLACVVSVLVTLALITAITPGFFFLAALVISAYYMIGSFYLGSSRELKRFDSLTKSPIHQHFSETLVGVSTIRAYGIERRFLQENLNKIDENNRPFFYMWVCNRWLSVRNDTVGAFVVLFAGCLVLWSLDTVDAGLAGISLSYAIAFNESALWVVRLYANVEMNMNSVERLKEYLAIDEEPAEFVPGNEPPASWPEHGKLVVKNLSLRYAPNLPKVIKNVTFEVESENKIGVVGRTGAGKSTIITALFRFLDPETGSIEIDGVDITSIGLTTLRQALTIIPQDPTLFTGTIKSNLDPFSQYSDLQMFEALKRVNLISEDELLSISENQSGSSASSTNEENVNKFLNLGNEVSEGGSNLSQGQRQLMCLARSLLRSPKIMLLDEATASIDYESDAKIQQTIRQEFSHATILTIAHRLRSIIDYDKILVMDAGEVVEFDHPYKLISDTKSTFHSMCADSGELDVLIQLAKEAFLQSVNSKK</sequence>
<evidence type="ECO:0000256" key="8">
    <source>
        <dbReference type="ARBA" id="ARBA00023136"/>
    </source>
</evidence>
<dbReference type="FunFam" id="3.40.50.300:FF:000825">
    <property type="entry name" value="ABC bile acid transporter"/>
    <property type="match status" value="1"/>
</dbReference>
<feature type="transmembrane region" description="Helical" evidence="11">
    <location>
        <begin position="487"/>
        <end position="508"/>
    </location>
</feature>
<keyword evidence="3 11" id="KW-0812">Transmembrane</keyword>
<feature type="transmembrane region" description="Helical" evidence="11">
    <location>
        <begin position="190"/>
        <end position="208"/>
    </location>
</feature>
<dbReference type="PROSITE" id="PS50929">
    <property type="entry name" value="ABC_TM1F"/>
    <property type="match status" value="2"/>
</dbReference>
<dbReference type="InterPro" id="IPR003439">
    <property type="entry name" value="ABC_transporter-like_ATP-bd"/>
</dbReference>
<evidence type="ECO:0000256" key="2">
    <source>
        <dbReference type="ARBA" id="ARBA00022448"/>
    </source>
</evidence>
<dbReference type="Pfam" id="PF00005">
    <property type="entry name" value="ABC_tran"/>
    <property type="match status" value="2"/>
</dbReference>
<feature type="transmembrane region" description="Helical" evidence="11">
    <location>
        <begin position="594"/>
        <end position="621"/>
    </location>
</feature>
<feature type="region of interest" description="Disordered" evidence="10">
    <location>
        <begin position="441"/>
        <end position="465"/>
    </location>
</feature>
<evidence type="ECO:0000313" key="14">
    <source>
        <dbReference type="EMBL" id="QFR37208.1"/>
    </source>
</evidence>
<keyword evidence="7 11" id="KW-1133">Transmembrane helix</keyword>
<feature type="transmembrane region" description="Helical" evidence="11">
    <location>
        <begin position="1168"/>
        <end position="1189"/>
    </location>
</feature>
<organism evidence="14">
    <name type="scientific">Cyberlindnera americana</name>
    <dbReference type="NCBI Taxonomy" id="36016"/>
    <lineage>
        <taxon>Eukaryota</taxon>
        <taxon>Fungi</taxon>
        <taxon>Dikarya</taxon>
        <taxon>Ascomycota</taxon>
        <taxon>Saccharomycotina</taxon>
        <taxon>Saccharomycetes</taxon>
        <taxon>Phaffomycetales</taxon>
        <taxon>Phaffomycetaceae</taxon>
        <taxon>Cyberlindnera</taxon>
    </lineage>
</organism>
<evidence type="ECO:0000259" key="13">
    <source>
        <dbReference type="PROSITE" id="PS50929"/>
    </source>
</evidence>
<dbReference type="PANTHER" id="PTHR24223:SF353">
    <property type="entry name" value="ABC TRANSPORTER ATP-BINDING PROTEIN_PERMEASE VMR1-RELATED"/>
    <property type="match status" value="1"/>
</dbReference>
<dbReference type="GO" id="GO:0005524">
    <property type="term" value="F:ATP binding"/>
    <property type="evidence" value="ECO:0007669"/>
    <property type="project" value="UniProtKB-KW"/>
</dbReference>
<proteinExistence type="predicted"/>
<name>A0A5P8N8S7_9ASCO</name>
<evidence type="ECO:0000256" key="4">
    <source>
        <dbReference type="ARBA" id="ARBA00022737"/>
    </source>
</evidence>
<feature type="transmembrane region" description="Helical" evidence="11">
    <location>
        <begin position="160"/>
        <end position="178"/>
    </location>
</feature>
<evidence type="ECO:0000256" key="5">
    <source>
        <dbReference type="ARBA" id="ARBA00022741"/>
    </source>
</evidence>
<protein>
    <submittedName>
        <fullName evidence="14">ABC transporter</fullName>
    </submittedName>
</protein>
<dbReference type="EMBL" id="MK890703">
    <property type="protein sequence ID" value="QFR37208.1"/>
    <property type="molecule type" value="Genomic_DNA"/>
</dbReference>
<reference evidence="14" key="1">
    <citation type="journal article" date="2019" name="Front. Microbiol.">
        <title>An Overview of Genes From Cyberlindnera americana, a Symbiont Yeast Isolated From the Gut of the Bark Beetle Dendroctonus rhizophagus (Curculionidae: Scolytinae), Involved in the Detoxification Process Using Genome and Transcriptome Data.</title>
        <authorList>
            <person name="Soto-Robles L.V."/>
            <person name="Torres-Banda V."/>
            <person name="Rivera-Orduna F.N."/>
            <person name="Curiel-Quesada E."/>
            <person name="Hidalgo-Lara M.E."/>
            <person name="Zuniga G."/>
        </authorList>
    </citation>
    <scope>NUCLEOTIDE SEQUENCE</scope>
    <source>
        <strain evidence="14">ChDrAdgY46</strain>
    </source>
</reference>
<keyword evidence="9" id="KW-0325">Glycoprotein</keyword>
<dbReference type="SUPFAM" id="SSF52540">
    <property type="entry name" value="P-loop containing nucleoside triphosphate hydrolases"/>
    <property type="match status" value="2"/>
</dbReference>
<evidence type="ECO:0000256" key="6">
    <source>
        <dbReference type="ARBA" id="ARBA00022840"/>
    </source>
</evidence>
<dbReference type="Gene3D" id="1.20.1560.10">
    <property type="entry name" value="ABC transporter type 1, transmembrane domain"/>
    <property type="match status" value="2"/>
</dbReference>
<feature type="domain" description="ABC transporter" evidence="12">
    <location>
        <begin position="690"/>
        <end position="932"/>
    </location>
</feature>
<keyword evidence="4" id="KW-0677">Repeat</keyword>
<feature type="transmembrane region" description="Helical" evidence="11">
    <location>
        <begin position="1001"/>
        <end position="1026"/>
    </location>
</feature>
<dbReference type="FunFam" id="3.40.50.300:FF:000565">
    <property type="entry name" value="ABC bile acid transporter"/>
    <property type="match status" value="1"/>
</dbReference>
<feature type="domain" description="ABC transporter" evidence="12">
    <location>
        <begin position="1376"/>
        <end position="1629"/>
    </location>
</feature>
<feature type="transmembrane region" description="Helical" evidence="11">
    <location>
        <begin position="1195"/>
        <end position="1215"/>
    </location>
</feature>
<dbReference type="InterPro" id="IPR017871">
    <property type="entry name" value="ABC_transporter-like_CS"/>
</dbReference>
<dbReference type="CDD" id="cd03369">
    <property type="entry name" value="ABCC_NFT1"/>
    <property type="match status" value="1"/>
</dbReference>
<evidence type="ECO:0000256" key="11">
    <source>
        <dbReference type="SAM" id="Phobius"/>
    </source>
</evidence>
<feature type="compositionally biased region" description="Acidic residues" evidence="10">
    <location>
        <begin position="450"/>
        <end position="462"/>
    </location>
</feature>
<feature type="transmembrane region" description="Helical" evidence="11">
    <location>
        <begin position="129"/>
        <end position="148"/>
    </location>
</feature>
<dbReference type="InterPro" id="IPR003593">
    <property type="entry name" value="AAA+_ATPase"/>
</dbReference>
<evidence type="ECO:0000259" key="12">
    <source>
        <dbReference type="PROSITE" id="PS50893"/>
    </source>
</evidence>
<dbReference type="PANTHER" id="PTHR24223">
    <property type="entry name" value="ATP-BINDING CASSETTE SUB-FAMILY C"/>
    <property type="match status" value="1"/>
</dbReference>
<dbReference type="InterPro" id="IPR027417">
    <property type="entry name" value="P-loop_NTPase"/>
</dbReference>
<dbReference type="SMART" id="SM00382">
    <property type="entry name" value="AAA"/>
    <property type="match status" value="2"/>
</dbReference>
<dbReference type="InterPro" id="IPR036640">
    <property type="entry name" value="ABC1_TM_sf"/>
</dbReference>